<comment type="caution">
    <text evidence="10">The sequence shown here is derived from an EMBL/GenBank/DDBJ whole genome shotgun (WGS) entry which is preliminary data.</text>
</comment>
<comment type="caution">
    <text evidence="7">Lacks conserved residue(s) required for the propagation of feature annotation.</text>
</comment>
<sequence>MDHIRGHLLLFLAVTVGSAIPFVPTGEMVSGSSALAANSRLDIILIFFVTWAASVLGDTILLLEARLGANRLRPWLERRKYYERVHQAEEKLHRNAFSSIITGRLVPGGRAPVIIALGLGRYSVRRFIVYDTVACGLWALIYSTIGSLGGKISDHPILGMVIAIAFAVCMSVIVQQVIRLVQWQRAHRSGTELPPSQIEAASDVLTDLTYLHKAHQPVEIDVDSAPSIPLPQPRQPEMRTARSPKPTQHDR</sequence>
<proteinExistence type="inferred from homology"/>
<evidence type="ECO:0000256" key="3">
    <source>
        <dbReference type="ARBA" id="ARBA00022475"/>
    </source>
</evidence>
<feature type="transmembrane region" description="Helical" evidence="7">
    <location>
        <begin position="127"/>
        <end position="145"/>
    </location>
</feature>
<comment type="subcellular location">
    <subcellularLocation>
        <location evidence="1 7">Cell membrane</location>
        <topology evidence="1 7">Multi-pass membrane protein</topology>
    </subcellularLocation>
</comment>
<dbReference type="GO" id="GO:0005886">
    <property type="term" value="C:plasma membrane"/>
    <property type="evidence" value="ECO:0007669"/>
    <property type="project" value="UniProtKB-SubCell"/>
</dbReference>
<organism evidence="10 11">
    <name type="scientific">Microlunatus endophyticus</name>
    <dbReference type="NCBI Taxonomy" id="1716077"/>
    <lineage>
        <taxon>Bacteria</taxon>
        <taxon>Bacillati</taxon>
        <taxon>Actinomycetota</taxon>
        <taxon>Actinomycetes</taxon>
        <taxon>Propionibacteriales</taxon>
        <taxon>Propionibacteriaceae</taxon>
        <taxon>Microlunatus</taxon>
    </lineage>
</organism>
<reference evidence="10" key="1">
    <citation type="journal article" date="2014" name="Int. J. Syst. Evol. Microbiol.">
        <title>Complete genome sequence of Corynebacterium casei LMG S-19264T (=DSM 44701T), isolated from a smear-ripened cheese.</title>
        <authorList>
            <consortium name="US DOE Joint Genome Institute (JGI-PGF)"/>
            <person name="Walter F."/>
            <person name="Albersmeier A."/>
            <person name="Kalinowski J."/>
            <person name="Ruckert C."/>
        </authorList>
    </citation>
    <scope>NUCLEOTIDE SEQUENCE</scope>
    <source>
        <strain evidence="10">CGMCC 4.7306</strain>
    </source>
</reference>
<dbReference type="InterPro" id="IPR032818">
    <property type="entry name" value="DedA-like"/>
</dbReference>
<dbReference type="Pfam" id="PF09335">
    <property type="entry name" value="VTT_dom"/>
    <property type="match status" value="1"/>
</dbReference>
<evidence type="ECO:0000313" key="10">
    <source>
        <dbReference type="EMBL" id="GGL60178.1"/>
    </source>
</evidence>
<dbReference type="EMBL" id="BMMZ01000004">
    <property type="protein sequence ID" value="GGL60178.1"/>
    <property type="molecule type" value="Genomic_DNA"/>
</dbReference>
<evidence type="ECO:0000256" key="4">
    <source>
        <dbReference type="ARBA" id="ARBA00022692"/>
    </source>
</evidence>
<keyword evidence="3 7" id="KW-1003">Cell membrane</keyword>
<dbReference type="InterPro" id="IPR032816">
    <property type="entry name" value="VTT_dom"/>
</dbReference>
<dbReference type="PANTHER" id="PTHR30353">
    <property type="entry name" value="INNER MEMBRANE PROTEIN DEDA-RELATED"/>
    <property type="match status" value="1"/>
</dbReference>
<keyword evidence="6 7" id="KW-0472">Membrane</keyword>
<dbReference type="PANTHER" id="PTHR30353:SF0">
    <property type="entry name" value="TRANSMEMBRANE PROTEIN"/>
    <property type="match status" value="1"/>
</dbReference>
<feature type="region of interest" description="Disordered" evidence="8">
    <location>
        <begin position="221"/>
        <end position="251"/>
    </location>
</feature>
<evidence type="ECO:0000256" key="5">
    <source>
        <dbReference type="ARBA" id="ARBA00022989"/>
    </source>
</evidence>
<feature type="domain" description="VTT" evidence="9">
    <location>
        <begin position="42"/>
        <end position="147"/>
    </location>
</feature>
<gene>
    <name evidence="10" type="ORF">GCM10011575_18390</name>
</gene>
<protein>
    <recommendedName>
        <fullName evidence="9">VTT domain-containing protein</fullName>
    </recommendedName>
</protein>
<keyword evidence="5 7" id="KW-1133">Transmembrane helix</keyword>
<feature type="transmembrane region" description="Helical" evidence="7">
    <location>
        <begin position="43"/>
        <end position="63"/>
    </location>
</feature>
<keyword evidence="11" id="KW-1185">Reference proteome</keyword>
<dbReference type="RefSeq" id="WP_188894917.1">
    <property type="nucleotide sequence ID" value="NZ_BMMZ01000004.1"/>
</dbReference>
<dbReference type="AlphaFoldDB" id="A0A917S6A9"/>
<keyword evidence="4 7" id="KW-0812">Transmembrane</keyword>
<reference evidence="10" key="2">
    <citation type="submission" date="2020-09" db="EMBL/GenBank/DDBJ databases">
        <authorList>
            <person name="Sun Q."/>
            <person name="Zhou Y."/>
        </authorList>
    </citation>
    <scope>NUCLEOTIDE SEQUENCE</scope>
    <source>
        <strain evidence="10">CGMCC 4.7306</strain>
    </source>
</reference>
<name>A0A917S6A9_9ACTN</name>
<dbReference type="Proteomes" id="UP000613840">
    <property type="component" value="Unassembled WGS sequence"/>
</dbReference>
<feature type="transmembrane region" description="Helical" evidence="7">
    <location>
        <begin position="157"/>
        <end position="178"/>
    </location>
</feature>
<evidence type="ECO:0000259" key="9">
    <source>
        <dbReference type="Pfam" id="PF09335"/>
    </source>
</evidence>
<evidence type="ECO:0000256" key="7">
    <source>
        <dbReference type="RuleBase" id="RU367016"/>
    </source>
</evidence>
<accession>A0A917S6A9</accession>
<evidence type="ECO:0000256" key="6">
    <source>
        <dbReference type="ARBA" id="ARBA00023136"/>
    </source>
</evidence>
<evidence type="ECO:0000313" key="11">
    <source>
        <dbReference type="Proteomes" id="UP000613840"/>
    </source>
</evidence>
<evidence type="ECO:0000256" key="8">
    <source>
        <dbReference type="SAM" id="MobiDB-lite"/>
    </source>
</evidence>
<evidence type="ECO:0000256" key="1">
    <source>
        <dbReference type="ARBA" id="ARBA00004651"/>
    </source>
</evidence>
<comment type="similarity">
    <text evidence="2 7">Belongs to the DedA family.</text>
</comment>
<evidence type="ECO:0000256" key="2">
    <source>
        <dbReference type="ARBA" id="ARBA00010792"/>
    </source>
</evidence>